<evidence type="ECO:0000313" key="2">
    <source>
        <dbReference type="Proteomes" id="UP000270094"/>
    </source>
</evidence>
<reference evidence="1 2" key="1">
    <citation type="submission" date="2018-11" db="EMBL/GenBank/DDBJ databases">
        <authorList>
            <consortium name="Pathogen Informatics"/>
        </authorList>
    </citation>
    <scope>NUCLEOTIDE SEQUENCE [LARGE SCALE GENOMIC DNA]</scope>
</reference>
<sequence>MINLIFQESLLNVQSHAARQHGTFMKTKKMKFTCHEPLSFV</sequence>
<gene>
    <name evidence="1" type="ORF">SVUK_LOCUS7083</name>
</gene>
<dbReference type="EMBL" id="UYYB01023601">
    <property type="protein sequence ID" value="VDM72085.1"/>
    <property type="molecule type" value="Genomic_DNA"/>
</dbReference>
<dbReference type="Proteomes" id="UP000270094">
    <property type="component" value="Unassembled WGS sequence"/>
</dbReference>
<dbReference type="AlphaFoldDB" id="A0A3P7KN32"/>
<evidence type="ECO:0000313" key="1">
    <source>
        <dbReference type="EMBL" id="VDM72085.1"/>
    </source>
</evidence>
<name>A0A3P7KN32_STRVU</name>
<accession>A0A3P7KN32</accession>
<protein>
    <submittedName>
        <fullName evidence="1">Uncharacterized protein</fullName>
    </submittedName>
</protein>
<keyword evidence="2" id="KW-1185">Reference proteome</keyword>
<proteinExistence type="predicted"/>
<organism evidence="1 2">
    <name type="scientific">Strongylus vulgaris</name>
    <name type="common">Blood worm</name>
    <dbReference type="NCBI Taxonomy" id="40348"/>
    <lineage>
        <taxon>Eukaryota</taxon>
        <taxon>Metazoa</taxon>
        <taxon>Ecdysozoa</taxon>
        <taxon>Nematoda</taxon>
        <taxon>Chromadorea</taxon>
        <taxon>Rhabditida</taxon>
        <taxon>Rhabditina</taxon>
        <taxon>Rhabditomorpha</taxon>
        <taxon>Strongyloidea</taxon>
        <taxon>Strongylidae</taxon>
        <taxon>Strongylus</taxon>
    </lineage>
</organism>